<dbReference type="EMBL" id="FUXA01000016">
    <property type="protein sequence ID" value="SJZ98285.1"/>
    <property type="molecule type" value="Genomic_DNA"/>
</dbReference>
<protein>
    <submittedName>
        <fullName evidence="1">Uncharacterized protein</fullName>
    </submittedName>
</protein>
<keyword evidence="2" id="KW-1185">Reference proteome</keyword>
<evidence type="ECO:0000313" key="1">
    <source>
        <dbReference type="EMBL" id="SJZ98285.1"/>
    </source>
</evidence>
<accession>A0A1T4Q379</accession>
<evidence type="ECO:0000313" key="2">
    <source>
        <dbReference type="Proteomes" id="UP000189857"/>
    </source>
</evidence>
<sequence>MAKNFNEHTMAVFSAMNTDYEAISNLMTDVALGREIYDAETDRKITKQEANARILDFSRQVLGITDIHDTKAVRRAIRDNARQWFDIVEDTINIVIDTNFKESDFFNALVDRKQIAFGDRQDFVIEDDDALFSIAKAGTSHHDHILQRLKGRQTISIPTELYVVKIGADINRYVLGDVDWSKWVANIGRSFVAMIQEETYAELIQAVTSLPGRFKGTGTLDATTKASFDDIVQAVSAANNGANVVIMGAKAALSKISGLADVNWAAKDQRDNVMNTGNIGIYEGTTLLEIPNRFKDKTYSQYVFDTDKLYIIPVIGDEGKFIKMVDEGDTEIFEVLERNEKYVSDLQTYEVQRRLGFGLYIGRMFGYWDI</sequence>
<dbReference type="Proteomes" id="UP000189857">
    <property type="component" value="Unassembled WGS sequence"/>
</dbReference>
<organism evidence="1 2">
    <name type="scientific">Eubacterium ruminantium</name>
    <dbReference type="NCBI Taxonomy" id="42322"/>
    <lineage>
        <taxon>Bacteria</taxon>
        <taxon>Bacillati</taxon>
        <taxon>Bacillota</taxon>
        <taxon>Clostridia</taxon>
        <taxon>Eubacteriales</taxon>
        <taxon>Eubacteriaceae</taxon>
        <taxon>Eubacterium</taxon>
    </lineage>
</organism>
<gene>
    <name evidence="1" type="ORF">SAMN02745110_02240</name>
</gene>
<proteinExistence type="predicted"/>
<name>A0A1T4Q379_9FIRM</name>
<dbReference type="AlphaFoldDB" id="A0A1T4Q379"/>
<reference evidence="1 2" key="1">
    <citation type="submission" date="2017-02" db="EMBL/GenBank/DDBJ databases">
        <authorList>
            <person name="Peterson S.W."/>
        </authorList>
    </citation>
    <scope>NUCLEOTIDE SEQUENCE [LARGE SCALE GENOMIC DNA]</scope>
    <source>
        <strain evidence="1 2">ATCC 17233</strain>
    </source>
</reference>
<dbReference type="RefSeq" id="WP_078788036.1">
    <property type="nucleotide sequence ID" value="NZ_FMTO01000014.1"/>
</dbReference>